<keyword evidence="3" id="KW-1185">Reference proteome</keyword>
<dbReference type="EnsemblMetazoa" id="XM_022795912">
    <property type="protein sequence ID" value="XP_022651647"/>
    <property type="gene ID" value="LOC111246394"/>
</dbReference>
<dbReference type="EnsemblMetazoa" id="XM_022795910">
    <property type="protein sequence ID" value="XP_022651645"/>
    <property type="gene ID" value="LOC111246394"/>
</dbReference>
<dbReference type="InParanoid" id="A0A7M7MCB6"/>
<evidence type="ECO:0000313" key="3">
    <source>
        <dbReference type="Proteomes" id="UP000594260"/>
    </source>
</evidence>
<feature type="region of interest" description="Disordered" evidence="1">
    <location>
        <begin position="642"/>
        <end position="665"/>
    </location>
</feature>
<organism evidence="2 3">
    <name type="scientific">Varroa destructor</name>
    <name type="common">Honeybee mite</name>
    <dbReference type="NCBI Taxonomy" id="109461"/>
    <lineage>
        <taxon>Eukaryota</taxon>
        <taxon>Metazoa</taxon>
        <taxon>Ecdysozoa</taxon>
        <taxon>Arthropoda</taxon>
        <taxon>Chelicerata</taxon>
        <taxon>Arachnida</taxon>
        <taxon>Acari</taxon>
        <taxon>Parasitiformes</taxon>
        <taxon>Mesostigmata</taxon>
        <taxon>Gamasina</taxon>
        <taxon>Dermanyssoidea</taxon>
        <taxon>Varroidae</taxon>
        <taxon>Varroa</taxon>
    </lineage>
</organism>
<feature type="region of interest" description="Disordered" evidence="1">
    <location>
        <begin position="1175"/>
        <end position="1209"/>
    </location>
</feature>
<proteinExistence type="predicted"/>
<dbReference type="RefSeq" id="XP_022651646.1">
    <property type="nucleotide sequence ID" value="XM_022795911.1"/>
</dbReference>
<name>A0A7M7MCB6_VARDE</name>
<evidence type="ECO:0000256" key="1">
    <source>
        <dbReference type="SAM" id="MobiDB-lite"/>
    </source>
</evidence>
<dbReference type="EnsemblMetazoa" id="XM_022795909">
    <property type="protein sequence ID" value="XP_022651644"/>
    <property type="gene ID" value="LOC111246394"/>
</dbReference>
<dbReference type="RefSeq" id="XP_022651645.1">
    <property type="nucleotide sequence ID" value="XM_022795910.1"/>
</dbReference>
<dbReference type="OrthoDB" id="6510498at2759"/>
<dbReference type="EnsemblMetazoa" id="XM_022795911">
    <property type="protein sequence ID" value="XP_022651646"/>
    <property type="gene ID" value="LOC111246394"/>
</dbReference>
<protein>
    <submittedName>
        <fullName evidence="2">Uncharacterized protein</fullName>
    </submittedName>
</protein>
<feature type="compositionally biased region" description="Low complexity" evidence="1">
    <location>
        <begin position="642"/>
        <end position="654"/>
    </location>
</feature>
<dbReference type="RefSeq" id="XP_022651643.1">
    <property type="nucleotide sequence ID" value="XM_022795908.1"/>
</dbReference>
<dbReference type="EnsemblMetazoa" id="XM_022795908">
    <property type="protein sequence ID" value="XP_022651643"/>
    <property type="gene ID" value="LOC111246394"/>
</dbReference>
<sequence length="1260" mass="141540">MASLDEDLCAADYVRMLLLTRFKGKTDIERLENYLKRNASADIRAILQCTGGLRPFLHDNQQIFMLESTTVSVNQEGRPAKENDVIKWIRGRLQTSPRKIFSIPSLQTIVQKGQPGIRAYFAVTCPTVEKLREWFLQRTQLFKETPSGNIHLSEYSIPLSGGSPMWSTVDFFVKILDEQSAETLTVDWSCVFNYIFVAENPDIMTYVMGSYEESTFEYFFRSHPEQFGLEMVNGELKRCADPANSGMECPVGGIAGSLPAASASSSDSPLAQSIESCKDFFNGRNTMSVAELQRLFHDGAPRPLFNFIQRNYPAERFVDFLSENKESFVLSDNRQKVQLRQNTSLWNGTTVGSGNRNNSNLSEVKRNPKFDKTLIKFFTDLLTMAAREQAVRKVDVEKLCDCVQFLPKSFLQYMKQAYQPPSQLFEGQEVFQLNKDRSMVGLKEKIALSSQLDTTAKATMSVNFFIDAFKLLAVKHNVRFIQPNQMGLLACLMNPAAQSYLVTSFGETHFRVLLHRFPTIFSESKTGNIYLKENLQQQDLKLDPSNEVITNIKAICSNVVEGSAIEFFLYEVKARRAYCYPISISWCSSIVSKASRSINSYINKNFPTDKIADFLIKFPAIFNVVPELEIVYLQKEDNEDFNNNADLDNNNNGKNKNKKKNPSDQTSALRIETEELLIGLVAAQCLAKCDQMPISGFFELAKKCHLATDIDAILNKEIGENKLERLQALLKRFPAIFHIQDTTEKVALRCPALHYQKLGIAMETALSRIIKNVVIQQNDEQGSIPTIMHIYEIVQYICSDGLFQRIMRTLTGFLEFLDTFPAFFVVNGSKNTIAVRDYQPKSRPAISPTFPIYLMNVQTSSDYCGAPVFYRSPTTNHQETYSGSILKPSLPTTSAHPLHLPPGLPMTSVNGHLQQHTAATMKETCLRQWVDQKTAILQMWSTLSGLLRKFVTRMDVETITQFGGLQSLVNGLTSCVEELERVYLIGGGQDWVQAQKLIDLYDSKNGTFAGFALTAHKIITSVIDRRHCQRAACKCRFAPDVRDLESFVYFCQSIRFHLEEGPVPRVLTPSSSSSNSSTPDILNRLYAWSDSVTDSPSPMINPNNNILNDPANMFLALEDKSHEEATARLLNAAQEQLGLGINSFSTPTALPCWPRNIWEPEPGELNHVSFTKSLPAKASNSNDETVSPNRIRLVNPSPSANSPPGLGPIKQEYRVTSVKKNKIAAEAGDGSKLEIDWGKGVTASIGDYFTVILERQRQAL</sequence>
<reference evidence="2" key="1">
    <citation type="submission" date="2021-01" db="UniProtKB">
        <authorList>
            <consortium name="EnsemblMetazoa"/>
        </authorList>
    </citation>
    <scope>IDENTIFICATION</scope>
</reference>
<dbReference type="AlphaFoldDB" id="A0A7M7MCB6"/>
<evidence type="ECO:0000313" key="2">
    <source>
        <dbReference type="EnsemblMetazoa" id="XP_022651645"/>
    </source>
</evidence>
<dbReference type="RefSeq" id="XP_022651647.1">
    <property type="nucleotide sequence ID" value="XM_022795912.1"/>
</dbReference>
<dbReference type="KEGG" id="vde:111246394"/>
<feature type="compositionally biased region" description="Polar residues" evidence="1">
    <location>
        <begin position="1175"/>
        <end position="1188"/>
    </location>
</feature>
<accession>A0A7M7MCB6</accession>
<dbReference type="EnsemblMetazoa" id="XM_022795913">
    <property type="protein sequence ID" value="XP_022651648"/>
    <property type="gene ID" value="LOC111246394"/>
</dbReference>
<dbReference type="RefSeq" id="XP_022651648.1">
    <property type="nucleotide sequence ID" value="XM_022795913.1"/>
</dbReference>
<dbReference type="Proteomes" id="UP000594260">
    <property type="component" value="Unplaced"/>
</dbReference>
<dbReference type="RefSeq" id="XP_022651644.1">
    <property type="nucleotide sequence ID" value="XM_022795909.1"/>
</dbReference>
<dbReference type="GeneID" id="111246394"/>